<organism evidence="1 2">
    <name type="scientific">Panagrellus redivivus</name>
    <name type="common">Microworm</name>
    <dbReference type="NCBI Taxonomy" id="6233"/>
    <lineage>
        <taxon>Eukaryota</taxon>
        <taxon>Metazoa</taxon>
        <taxon>Ecdysozoa</taxon>
        <taxon>Nematoda</taxon>
        <taxon>Chromadorea</taxon>
        <taxon>Rhabditida</taxon>
        <taxon>Tylenchina</taxon>
        <taxon>Panagrolaimomorpha</taxon>
        <taxon>Panagrolaimoidea</taxon>
        <taxon>Panagrolaimidae</taxon>
        <taxon>Panagrellus</taxon>
    </lineage>
</organism>
<dbReference type="Proteomes" id="UP000492821">
    <property type="component" value="Unassembled WGS sequence"/>
</dbReference>
<name>A0A7E4VVM0_PANRE</name>
<protein>
    <submittedName>
        <fullName evidence="2">BTB domain-containing protein</fullName>
    </submittedName>
</protein>
<keyword evidence="1" id="KW-1185">Reference proteome</keyword>
<dbReference type="WBParaSite" id="Pan_g4025.t1">
    <property type="protein sequence ID" value="Pan_g4025.t1"/>
    <property type="gene ID" value="Pan_g4025"/>
</dbReference>
<evidence type="ECO:0000313" key="2">
    <source>
        <dbReference type="WBParaSite" id="Pan_g4025.t1"/>
    </source>
</evidence>
<reference evidence="2" key="2">
    <citation type="submission" date="2020-10" db="UniProtKB">
        <authorList>
            <consortium name="WormBaseParasite"/>
        </authorList>
    </citation>
    <scope>IDENTIFICATION</scope>
</reference>
<evidence type="ECO:0000313" key="1">
    <source>
        <dbReference type="Proteomes" id="UP000492821"/>
    </source>
</evidence>
<sequence>MDAIIANIPETLLIRTRDEELVEVSSTFIRESGFLKNELHHNPNPNPGEIVVTVRSVALRNAITMIEMCDTSTPYVRLISDDDLRAYMQTIPQITEFIQSLHAFHVLDFHNLSYVLEMDRLKDFFTGFLLRRCTRENMHVIVSCMHTFRRLTQGNAAEAA</sequence>
<reference evidence="1" key="1">
    <citation type="journal article" date="2013" name="Genetics">
        <title>The draft genome and transcriptome of Panagrellus redivivus are shaped by the harsh demands of a free-living lifestyle.</title>
        <authorList>
            <person name="Srinivasan J."/>
            <person name="Dillman A.R."/>
            <person name="Macchietto M.G."/>
            <person name="Heikkinen L."/>
            <person name="Lakso M."/>
            <person name="Fracchia K.M."/>
            <person name="Antoshechkin I."/>
            <person name="Mortazavi A."/>
            <person name="Wong G."/>
            <person name="Sternberg P.W."/>
        </authorList>
    </citation>
    <scope>NUCLEOTIDE SEQUENCE [LARGE SCALE GENOMIC DNA]</scope>
    <source>
        <strain evidence="1">MT8872</strain>
    </source>
</reference>
<dbReference type="AlphaFoldDB" id="A0A7E4VVM0"/>
<accession>A0A7E4VVM0</accession>
<proteinExistence type="predicted"/>